<dbReference type="EMBL" id="CM000768">
    <property type="protein sequence ID" value="KXG21580.1"/>
    <property type="molecule type" value="Genomic_DNA"/>
</dbReference>
<evidence type="ECO:0000256" key="1">
    <source>
        <dbReference type="SAM" id="MobiDB-lite"/>
    </source>
</evidence>
<reference evidence="3" key="2">
    <citation type="journal article" date="2018" name="Plant J.">
        <title>The Sorghum bicolor reference genome: improved assembly, gene annotations, a transcriptome atlas, and signatures of genome organization.</title>
        <authorList>
            <person name="McCormick R.F."/>
            <person name="Truong S.K."/>
            <person name="Sreedasyam A."/>
            <person name="Jenkins J."/>
            <person name="Shu S."/>
            <person name="Sims D."/>
            <person name="Kennedy M."/>
            <person name="Amirebrahimi M."/>
            <person name="Weers B.D."/>
            <person name="McKinley B."/>
            <person name="Mattison A."/>
            <person name="Morishige D.T."/>
            <person name="Grimwood J."/>
            <person name="Schmutz J."/>
            <person name="Mullet J.E."/>
        </authorList>
    </citation>
    <scope>NUCLEOTIDE SEQUENCE [LARGE SCALE GENOMIC DNA]</scope>
    <source>
        <strain evidence="3">cv. BTx623</strain>
    </source>
</reference>
<evidence type="ECO:0000313" key="2">
    <source>
        <dbReference type="EMBL" id="KXG21580.1"/>
    </source>
</evidence>
<reference evidence="2 3" key="1">
    <citation type="journal article" date="2009" name="Nature">
        <title>The Sorghum bicolor genome and the diversification of grasses.</title>
        <authorList>
            <person name="Paterson A.H."/>
            <person name="Bowers J.E."/>
            <person name="Bruggmann R."/>
            <person name="Dubchak I."/>
            <person name="Grimwood J."/>
            <person name="Gundlach H."/>
            <person name="Haberer G."/>
            <person name="Hellsten U."/>
            <person name="Mitros T."/>
            <person name="Poliakov A."/>
            <person name="Schmutz J."/>
            <person name="Spannagl M."/>
            <person name="Tang H."/>
            <person name="Wang X."/>
            <person name="Wicker T."/>
            <person name="Bharti A.K."/>
            <person name="Chapman J."/>
            <person name="Feltus F.A."/>
            <person name="Gowik U."/>
            <person name="Grigoriev I.V."/>
            <person name="Lyons E."/>
            <person name="Maher C.A."/>
            <person name="Martis M."/>
            <person name="Narechania A."/>
            <person name="Otillar R.P."/>
            <person name="Penning B.W."/>
            <person name="Salamov A.A."/>
            <person name="Wang Y."/>
            <person name="Zhang L."/>
            <person name="Carpita N.C."/>
            <person name="Freeling M."/>
            <person name="Gingle A.R."/>
            <person name="Hash C.T."/>
            <person name="Keller B."/>
            <person name="Klein P."/>
            <person name="Kresovich S."/>
            <person name="McCann M.C."/>
            <person name="Ming R."/>
            <person name="Peterson D.G."/>
            <person name="Mehboob-ur-Rahman"/>
            <person name="Ware D."/>
            <person name="Westhoff P."/>
            <person name="Mayer K.F."/>
            <person name="Messing J."/>
            <person name="Rokhsar D.S."/>
        </authorList>
    </citation>
    <scope>NUCLEOTIDE SEQUENCE [LARGE SCALE GENOMIC DNA]</scope>
    <source>
        <strain evidence="3">cv. BTx623</strain>
    </source>
</reference>
<name>A0A1B6P786_SORBI</name>
<gene>
    <name evidence="2" type="ORF">SORBI_3009G082500</name>
</gene>
<dbReference type="InParanoid" id="A0A1B6P786"/>
<organism evidence="2 3">
    <name type="scientific">Sorghum bicolor</name>
    <name type="common">Sorghum</name>
    <name type="synonym">Sorghum vulgare</name>
    <dbReference type="NCBI Taxonomy" id="4558"/>
    <lineage>
        <taxon>Eukaryota</taxon>
        <taxon>Viridiplantae</taxon>
        <taxon>Streptophyta</taxon>
        <taxon>Embryophyta</taxon>
        <taxon>Tracheophyta</taxon>
        <taxon>Spermatophyta</taxon>
        <taxon>Magnoliopsida</taxon>
        <taxon>Liliopsida</taxon>
        <taxon>Poales</taxon>
        <taxon>Poaceae</taxon>
        <taxon>PACMAD clade</taxon>
        <taxon>Panicoideae</taxon>
        <taxon>Andropogonodae</taxon>
        <taxon>Andropogoneae</taxon>
        <taxon>Sorghinae</taxon>
        <taxon>Sorghum</taxon>
    </lineage>
</organism>
<accession>A0A1B6P786</accession>
<dbReference type="AlphaFoldDB" id="A0A1B6P786"/>
<evidence type="ECO:0000313" key="3">
    <source>
        <dbReference type="Proteomes" id="UP000000768"/>
    </source>
</evidence>
<protein>
    <submittedName>
        <fullName evidence="2">Uncharacterized protein</fullName>
    </submittedName>
</protein>
<feature type="region of interest" description="Disordered" evidence="1">
    <location>
        <begin position="64"/>
        <end position="87"/>
    </location>
</feature>
<dbReference type="Gramene" id="KXG21580">
    <property type="protein sequence ID" value="KXG21580"/>
    <property type="gene ID" value="SORBI_3009G082500"/>
</dbReference>
<proteinExistence type="predicted"/>
<dbReference type="Proteomes" id="UP000000768">
    <property type="component" value="Chromosome 9"/>
</dbReference>
<keyword evidence="3" id="KW-1185">Reference proteome</keyword>
<sequence length="113" mass="12141">MLRQNKGILNQIKTCKKCRNCETGALYRHLLGEVTNGPPRASSPLAELCSRPVPHLLSTRLNSGHSLTQSISPSSVATSAMSPSAPTRRSILPQTMAAMSSMVSPLTQLARRS</sequence>